<reference evidence="2" key="1">
    <citation type="journal article" date="2019" name="Int. J. Syst. Evol. Microbiol.">
        <title>The Global Catalogue of Microorganisms (GCM) 10K type strain sequencing project: providing services to taxonomists for standard genome sequencing and annotation.</title>
        <authorList>
            <consortium name="The Broad Institute Genomics Platform"/>
            <consortium name="The Broad Institute Genome Sequencing Center for Infectious Disease"/>
            <person name="Wu L."/>
            <person name="Ma J."/>
        </authorList>
    </citation>
    <scope>NUCLEOTIDE SEQUENCE [LARGE SCALE GENOMIC DNA]</scope>
    <source>
        <strain evidence="2">JCM 18014</strain>
    </source>
</reference>
<proteinExistence type="predicted"/>
<organism evidence="1 2">
    <name type="scientific">Erythrobacter westpacificensis</name>
    <dbReference type="NCBI Taxonomy" id="1055231"/>
    <lineage>
        <taxon>Bacteria</taxon>
        <taxon>Pseudomonadati</taxon>
        <taxon>Pseudomonadota</taxon>
        <taxon>Alphaproteobacteria</taxon>
        <taxon>Sphingomonadales</taxon>
        <taxon>Erythrobacteraceae</taxon>
        <taxon>Erythrobacter/Porphyrobacter group</taxon>
        <taxon>Erythrobacter</taxon>
    </lineage>
</organism>
<dbReference type="EMBL" id="BAABHV010000015">
    <property type="protein sequence ID" value="GAA5056696.1"/>
    <property type="molecule type" value="Genomic_DNA"/>
</dbReference>
<accession>A0ABP9KDT2</accession>
<comment type="caution">
    <text evidence="1">The sequence shown here is derived from an EMBL/GenBank/DDBJ whole genome shotgun (WGS) entry which is preliminary data.</text>
</comment>
<evidence type="ECO:0000313" key="1">
    <source>
        <dbReference type="EMBL" id="GAA5056696.1"/>
    </source>
</evidence>
<evidence type="ECO:0000313" key="2">
    <source>
        <dbReference type="Proteomes" id="UP001500518"/>
    </source>
</evidence>
<keyword evidence="2" id="KW-1185">Reference proteome</keyword>
<sequence length="63" mass="6799">MDPRKIAALAQVIEILADRLRGDIETGDKILDRHLAIAASQIEDLAVPGIGCARHDGVLTLRL</sequence>
<dbReference type="Proteomes" id="UP001500518">
    <property type="component" value="Unassembled WGS sequence"/>
</dbReference>
<gene>
    <name evidence="1" type="ORF">GCM10023208_21490</name>
</gene>
<protein>
    <submittedName>
        <fullName evidence="1">Uncharacterized protein</fullName>
    </submittedName>
</protein>
<name>A0ABP9KDT2_9SPHN</name>